<organism evidence="3 4">
    <name type="scientific">Clostridium algidicarnis DSM 15099</name>
    <dbReference type="NCBI Taxonomy" id="1121295"/>
    <lineage>
        <taxon>Bacteria</taxon>
        <taxon>Bacillati</taxon>
        <taxon>Bacillota</taxon>
        <taxon>Clostridia</taxon>
        <taxon>Eubacteriales</taxon>
        <taxon>Clostridiaceae</taxon>
        <taxon>Clostridium</taxon>
    </lineage>
</organism>
<evidence type="ECO:0000313" key="3">
    <source>
        <dbReference type="EMBL" id="PPK49493.1"/>
    </source>
</evidence>
<protein>
    <recommendedName>
        <fullName evidence="1">Flagellin</fullName>
    </recommendedName>
</protein>
<keyword evidence="3" id="KW-0282">Flagellum</keyword>
<dbReference type="SUPFAM" id="SSF64518">
    <property type="entry name" value="Phase 1 flagellin"/>
    <property type="match status" value="1"/>
</dbReference>
<gene>
    <name evidence="3" type="ORF">BD821_101154</name>
</gene>
<evidence type="ECO:0000256" key="1">
    <source>
        <dbReference type="ARBA" id="ARBA00020110"/>
    </source>
</evidence>
<feature type="domain" description="Flagellin N-terminal" evidence="2">
    <location>
        <begin position="1"/>
        <end position="49"/>
    </location>
</feature>
<dbReference type="Gene3D" id="1.20.1330.10">
    <property type="entry name" value="f41 fragment of flagellin, N-terminal domain"/>
    <property type="match status" value="1"/>
</dbReference>
<dbReference type="Proteomes" id="UP000239863">
    <property type="component" value="Unassembled WGS sequence"/>
</dbReference>
<name>A0A2S6G0S4_9CLOT</name>
<keyword evidence="3" id="KW-0969">Cilium</keyword>
<evidence type="ECO:0000259" key="2">
    <source>
        <dbReference type="Pfam" id="PF00669"/>
    </source>
</evidence>
<sequence>MRELSFQSANDTNTTVDRGEIQKEVSQLTQEIHRRANTTEFNTKKLLNGDSGNKVVYGTNNNVALIDGDVLDSTAKTVNINGTNVTFNSVAGKQDDTLKNLAAAQGSGRTLTSTSGNSIGLKVTLTATPASTLGTAGDGRLLHGRKETELPLKKKS</sequence>
<proteinExistence type="predicted"/>
<dbReference type="EMBL" id="PTIS01000001">
    <property type="protein sequence ID" value="PPK49493.1"/>
    <property type="molecule type" value="Genomic_DNA"/>
</dbReference>
<keyword evidence="3" id="KW-0966">Cell projection</keyword>
<dbReference type="PANTHER" id="PTHR42792:SF2">
    <property type="entry name" value="FLAGELLIN"/>
    <property type="match status" value="1"/>
</dbReference>
<dbReference type="AlphaFoldDB" id="A0A2S6G0S4"/>
<accession>A0A2S6G0S4</accession>
<evidence type="ECO:0000313" key="4">
    <source>
        <dbReference type="Proteomes" id="UP000239863"/>
    </source>
</evidence>
<comment type="caution">
    <text evidence="3">The sequence shown here is derived from an EMBL/GenBank/DDBJ whole genome shotgun (WGS) entry which is preliminary data.</text>
</comment>
<dbReference type="GO" id="GO:0009288">
    <property type="term" value="C:bacterial-type flagellum"/>
    <property type="evidence" value="ECO:0007669"/>
    <property type="project" value="InterPro"/>
</dbReference>
<dbReference type="Pfam" id="PF00669">
    <property type="entry name" value="Flagellin_N"/>
    <property type="match status" value="1"/>
</dbReference>
<dbReference type="InterPro" id="IPR001492">
    <property type="entry name" value="Flagellin"/>
</dbReference>
<dbReference type="InterPro" id="IPR001029">
    <property type="entry name" value="Flagellin_N"/>
</dbReference>
<dbReference type="GO" id="GO:0005198">
    <property type="term" value="F:structural molecule activity"/>
    <property type="evidence" value="ECO:0007669"/>
    <property type="project" value="InterPro"/>
</dbReference>
<reference evidence="3 4" key="1">
    <citation type="submission" date="2018-02" db="EMBL/GenBank/DDBJ databases">
        <title>Genomic Encyclopedia of Archaeal and Bacterial Type Strains, Phase II (KMG-II): from individual species to whole genera.</title>
        <authorList>
            <person name="Goeker M."/>
        </authorList>
    </citation>
    <scope>NUCLEOTIDE SEQUENCE [LARGE SCALE GENOMIC DNA]</scope>
    <source>
        <strain evidence="3 4">DSM 15099</strain>
    </source>
</reference>
<dbReference type="PANTHER" id="PTHR42792">
    <property type="entry name" value="FLAGELLIN"/>
    <property type="match status" value="1"/>
</dbReference>